<organism evidence="1 2">
    <name type="scientific">Granulicella rosea</name>
    <dbReference type="NCBI Taxonomy" id="474952"/>
    <lineage>
        <taxon>Bacteria</taxon>
        <taxon>Pseudomonadati</taxon>
        <taxon>Acidobacteriota</taxon>
        <taxon>Terriglobia</taxon>
        <taxon>Terriglobales</taxon>
        <taxon>Acidobacteriaceae</taxon>
        <taxon>Granulicella</taxon>
    </lineage>
</organism>
<gene>
    <name evidence="1" type="ORF">SAMN05421770_103364</name>
</gene>
<dbReference type="Proteomes" id="UP000198356">
    <property type="component" value="Unassembled WGS sequence"/>
</dbReference>
<dbReference type="InterPro" id="IPR029035">
    <property type="entry name" value="DHS-like_NAD/FAD-binding_dom"/>
</dbReference>
<dbReference type="AlphaFoldDB" id="A0A239IZA7"/>
<keyword evidence="2" id="KW-1185">Reference proteome</keyword>
<sequence>MMSRSKDIIFLLGAGASAEAGIPVSAQMISHVEQMLNGKAERELYNHVKSAIHFSAGLKGRFGDAVPFNIEILVNTLYELERNEEHPLYPFIASWNSRFVALAGSDFSEVRRFRQRILDALKKWMCPEDANKGNYYRGLVTLQKELNYPLHVFSLNYDLCVERLNQSEFRVETGFEDYGPDYSWDWERFVDLESSNNLAPQLVLYKLHGSINWKRNPATKELFSVEQIQTVDADKMELIFGREFKLEAADPYLFFAYKFRDLSLESKLIVTLGYGFGDGHINKMLTQSLRNDPERRLLVIQRCTENDCAAKVGEVVSFLELDPNQTEQVVVRAGSAKDFLESANFAELLVSYIPRSEDVPF</sequence>
<dbReference type="RefSeq" id="WP_089408464.1">
    <property type="nucleotide sequence ID" value="NZ_FZOU01000003.1"/>
</dbReference>
<name>A0A239IZA7_9BACT</name>
<proteinExistence type="predicted"/>
<evidence type="ECO:0000313" key="2">
    <source>
        <dbReference type="Proteomes" id="UP000198356"/>
    </source>
</evidence>
<dbReference type="Pfam" id="PF13289">
    <property type="entry name" value="SIR2_2"/>
    <property type="match status" value="1"/>
</dbReference>
<dbReference type="EMBL" id="FZOU01000003">
    <property type="protein sequence ID" value="SNS98947.1"/>
    <property type="molecule type" value="Genomic_DNA"/>
</dbReference>
<protein>
    <submittedName>
        <fullName evidence="1">SIR2-like domain-containing protein</fullName>
    </submittedName>
</protein>
<dbReference type="OrthoDB" id="9808492at2"/>
<evidence type="ECO:0000313" key="1">
    <source>
        <dbReference type="EMBL" id="SNS98947.1"/>
    </source>
</evidence>
<reference evidence="1 2" key="1">
    <citation type="submission" date="2017-06" db="EMBL/GenBank/DDBJ databases">
        <authorList>
            <person name="Kim H.J."/>
            <person name="Triplett B.A."/>
        </authorList>
    </citation>
    <scope>NUCLEOTIDE SEQUENCE [LARGE SCALE GENOMIC DNA]</scope>
    <source>
        <strain evidence="1 2">DSM 18704</strain>
    </source>
</reference>
<accession>A0A239IZA7</accession>
<dbReference type="SUPFAM" id="SSF52467">
    <property type="entry name" value="DHS-like NAD/FAD-binding domain"/>
    <property type="match status" value="1"/>
</dbReference>